<dbReference type="WBParaSite" id="EVEC_0001029301-mRNA-1">
    <property type="protein sequence ID" value="EVEC_0001029301-mRNA-1"/>
    <property type="gene ID" value="EVEC_0001029301"/>
</dbReference>
<feature type="region of interest" description="Disordered" evidence="1">
    <location>
        <begin position="67"/>
        <end position="89"/>
    </location>
</feature>
<dbReference type="AlphaFoldDB" id="A0A0N4VHJ2"/>
<evidence type="ECO:0000313" key="3">
    <source>
        <dbReference type="Proteomes" id="UP000274131"/>
    </source>
</evidence>
<sequence length="89" mass="9924">MQVEVPQVDDSSTGVVQKIIARYEYEEDEFLRELEDMQAQVSSQRSSVCDDAPVLGAVEMHGCKFGEHTSTSQPQQQRYSNVVANTAVD</sequence>
<dbReference type="EMBL" id="UXUI01010190">
    <property type="protein sequence ID" value="VDD94887.1"/>
    <property type="molecule type" value="Genomic_DNA"/>
</dbReference>
<protein>
    <submittedName>
        <fullName evidence="4">CACTA en-spm transposon protein</fullName>
    </submittedName>
</protein>
<name>A0A0N4VHJ2_ENTVE</name>
<proteinExistence type="predicted"/>
<accession>A0A0N4VHJ2</accession>
<keyword evidence="3" id="KW-1185">Reference proteome</keyword>
<evidence type="ECO:0000313" key="4">
    <source>
        <dbReference type="WBParaSite" id="EVEC_0001029301-mRNA-1"/>
    </source>
</evidence>
<dbReference type="Proteomes" id="UP000274131">
    <property type="component" value="Unassembled WGS sequence"/>
</dbReference>
<evidence type="ECO:0000256" key="1">
    <source>
        <dbReference type="SAM" id="MobiDB-lite"/>
    </source>
</evidence>
<reference evidence="4" key="1">
    <citation type="submission" date="2017-02" db="UniProtKB">
        <authorList>
            <consortium name="WormBaseParasite"/>
        </authorList>
    </citation>
    <scope>IDENTIFICATION</scope>
</reference>
<organism evidence="4">
    <name type="scientific">Enterobius vermicularis</name>
    <name type="common">Human pinworm</name>
    <dbReference type="NCBI Taxonomy" id="51028"/>
    <lineage>
        <taxon>Eukaryota</taxon>
        <taxon>Metazoa</taxon>
        <taxon>Ecdysozoa</taxon>
        <taxon>Nematoda</taxon>
        <taxon>Chromadorea</taxon>
        <taxon>Rhabditida</taxon>
        <taxon>Spirurina</taxon>
        <taxon>Oxyuridomorpha</taxon>
        <taxon>Oxyuroidea</taxon>
        <taxon>Oxyuridae</taxon>
        <taxon>Enterobius</taxon>
    </lineage>
</organism>
<feature type="compositionally biased region" description="Polar residues" evidence="1">
    <location>
        <begin position="68"/>
        <end position="89"/>
    </location>
</feature>
<reference evidence="2 3" key="2">
    <citation type="submission" date="2018-10" db="EMBL/GenBank/DDBJ databases">
        <authorList>
            <consortium name="Pathogen Informatics"/>
        </authorList>
    </citation>
    <scope>NUCLEOTIDE SEQUENCE [LARGE SCALE GENOMIC DNA]</scope>
</reference>
<evidence type="ECO:0000313" key="2">
    <source>
        <dbReference type="EMBL" id="VDD94887.1"/>
    </source>
</evidence>
<gene>
    <name evidence="2" type="ORF">EVEC_LOCUS9638</name>
</gene>